<proteinExistence type="predicted"/>
<gene>
    <name evidence="3" type="ORF">JQ619_32045</name>
</gene>
<evidence type="ECO:0000313" key="4">
    <source>
        <dbReference type="Proteomes" id="UP001314635"/>
    </source>
</evidence>
<sequence>MSLLFLVHAICQPASLIVLGISAAIDLKDRVIPNELVVAIAVIGFAQGLALRPGLVWFSLLVAIIVFFGLWIVAHVKIIGGGDLKLISAVTLLVPPDRVGQLLIDIVLAGGLLSCFYLAAHYGLKRLPEPRSAAAEAAPSAKKSGFVRTLKAERIRIGGGYPMPYAVAVLGGVIVYNAMQFLQP</sequence>
<organism evidence="3 4">
    <name type="scientific">Bradyrhizobium denitrificans</name>
    <dbReference type="NCBI Taxonomy" id="2734912"/>
    <lineage>
        <taxon>Bacteria</taxon>
        <taxon>Pseudomonadati</taxon>
        <taxon>Pseudomonadota</taxon>
        <taxon>Alphaproteobacteria</taxon>
        <taxon>Hyphomicrobiales</taxon>
        <taxon>Nitrobacteraceae</taxon>
        <taxon>Bradyrhizobium</taxon>
    </lineage>
</organism>
<comment type="caution">
    <text evidence="3">The sequence shown here is derived from an EMBL/GenBank/DDBJ whole genome shotgun (WGS) entry which is preliminary data.</text>
</comment>
<feature type="transmembrane region" description="Helical" evidence="1">
    <location>
        <begin position="32"/>
        <end position="51"/>
    </location>
</feature>
<protein>
    <submittedName>
        <fullName evidence="3">Prepilin peptidase</fullName>
    </submittedName>
</protein>
<feature type="transmembrane region" description="Helical" evidence="1">
    <location>
        <begin position="99"/>
        <end position="120"/>
    </location>
</feature>
<evidence type="ECO:0000259" key="2">
    <source>
        <dbReference type="Pfam" id="PF01478"/>
    </source>
</evidence>
<name>A0ABS5GGF0_9BRAD</name>
<evidence type="ECO:0000256" key="1">
    <source>
        <dbReference type="SAM" id="Phobius"/>
    </source>
</evidence>
<reference evidence="4" key="1">
    <citation type="journal article" date="2021" name="ISME J.">
        <title>Evolutionary origin and ecological implication of a unique nif island in free-living Bradyrhizobium lineages.</title>
        <authorList>
            <person name="Tao J."/>
        </authorList>
    </citation>
    <scope>NUCLEOTIDE SEQUENCE [LARGE SCALE GENOMIC DNA]</scope>
    <source>
        <strain evidence="4">SZCCT0094</strain>
    </source>
</reference>
<dbReference type="EMBL" id="JAFCLK010000040">
    <property type="protein sequence ID" value="MBR1140400.1"/>
    <property type="molecule type" value="Genomic_DNA"/>
</dbReference>
<dbReference type="Pfam" id="PF01478">
    <property type="entry name" value="Peptidase_A24"/>
    <property type="match status" value="1"/>
</dbReference>
<keyword evidence="1" id="KW-1133">Transmembrane helix</keyword>
<keyword evidence="4" id="KW-1185">Reference proteome</keyword>
<evidence type="ECO:0000313" key="3">
    <source>
        <dbReference type="EMBL" id="MBR1140400.1"/>
    </source>
</evidence>
<dbReference type="Gene3D" id="1.20.120.1220">
    <property type="match status" value="1"/>
</dbReference>
<feature type="domain" description="Prepilin type IV endopeptidase peptidase" evidence="2">
    <location>
        <begin position="16"/>
        <end position="112"/>
    </location>
</feature>
<feature type="transmembrane region" description="Helical" evidence="1">
    <location>
        <begin position="58"/>
        <end position="79"/>
    </location>
</feature>
<keyword evidence="1" id="KW-0472">Membrane</keyword>
<dbReference type="InterPro" id="IPR000045">
    <property type="entry name" value="Prepilin_IV_endopep_pep"/>
</dbReference>
<accession>A0ABS5GGF0</accession>
<keyword evidence="1" id="KW-0812">Transmembrane</keyword>
<feature type="transmembrane region" description="Helical" evidence="1">
    <location>
        <begin position="163"/>
        <end position="182"/>
    </location>
</feature>
<dbReference type="Proteomes" id="UP001314635">
    <property type="component" value="Unassembled WGS sequence"/>
</dbReference>
<dbReference type="RefSeq" id="WP_012041782.1">
    <property type="nucleotide sequence ID" value="NZ_JAFCLK010000040.1"/>
</dbReference>